<dbReference type="AlphaFoldDB" id="A0A6B9XX62"/>
<evidence type="ECO:0000313" key="1">
    <source>
        <dbReference type="EMBL" id="QHR90187.1"/>
    </source>
</evidence>
<proteinExistence type="predicted"/>
<protein>
    <submittedName>
        <fullName evidence="1">Uncharacterized protein</fullName>
    </submittedName>
</protein>
<name>A0A6B9XX62_PICSI</name>
<geneLocation type="mitochondrion" evidence="1"/>
<organism evidence="1">
    <name type="scientific">Picea sitchensis</name>
    <name type="common">Sitka spruce</name>
    <name type="synonym">Pinus sitchensis</name>
    <dbReference type="NCBI Taxonomy" id="3332"/>
    <lineage>
        <taxon>Eukaryota</taxon>
        <taxon>Viridiplantae</taxon>
        <taxon>Streptophyta</taxon>
        <taxon>Embryophyta</taxon>
        <taxon>Tracheophyta</taxon>
        <taxon>Spermatophyta</taxon>
        <taxon>Pinopsida</taxon>
        <taxon>Pinidae</taxon>
        <taxon>Conifers I</taxon>
        <taxon>Pinales</taxon>
        <taxon>Pinaceae</taxon>
        <taxon>Picea</taxon>
    </lineage>
</organism>
<sequence>MLGVMDAECKPTHEIPEPLRILPCCFPNCLPYLFKFCYALLFRLGLLKLSKKLLFYLR</sequence>
<accession>A0A6B9XX62</accession>
<dbReference type="EMBL" id="MK697699">
    <property type="protein sequence ID" value="QHR90187.1"/>
    <property type="molecule type" value="Genomic_DNA"/>
</dbReference>
<keyword evidence="1" id="KW-0496">Mitochondrion</keyword>
<gene>
    <name evidence="1" type="primary">orf04233</name>
    <name evidence="1" type="ORF">Q903MT_gene4210</name>
</gene>
<reference evidence="1" key="1">
    <citation type="submission" date="2019-03" db="EMBL/GenBank/DDBJ databases">
        <title>Largest Complete Mitochondrial Genome of a Gymnosperm, Sitka Spruce (Picea sitchensis), Indicates Complex Physical Structure.</title>
        <authorList>
            <person name="Jackman S.D."/>
            <person name="Coombe L."/>
            <person name="Warren R."/>
            <person name="Kirk H."/>
            <person name="Trinh E."/>
            <person name="McLeod T."/>
            <person name="Pleasance S."/>
            <person name="Pandoh P."/>
            <person name="Zhao Y."/>
            <person name="Coope R."/>
            <person name="Bousquet J."/>
            <person name="Bohlmann J.C."/>
            <person name="Jones S.J.M."/>
            <person name="Birol I."/>
        </authorList>
    </citation>
    <scope>NUCLEOTIDE SEQUENCE</scope>
    <source>
        <strain evidence="1">Q903</strain>
    </source>
</reference>